<evidence type="ECO:0000256" key="1">
    <source>
        <dbReference type="SAM" id="MobiDB-lite"/>
    </source>
</evidence>
<dbReference type="Proteomes" id="UP000276770">
    <property type="component" value="Unassembled WGS sequence"/>
</dbReference>
<reference evidence="2 3" key="1">
    <citation type="submission" date="2018-10" db="EMBL/GenBank/DDBJ databases">
        <title>Falsibacillus sp. genome draft.</title>
        <authorList>
            <person name="Shi S."/>
        </authorList>
    </citation>
    <scope>NUCLEOTIDE SEQUENCE [LARGE SCALE GENOMIC DNA]</scope>
    <source>
        <strain evidence="2 3">GY 10110</strain>
    </source>
</reference>
<dbReference type="AlphaFoldDB" id="A0A3L7K0R3"/>
<accession>A0A3L7K0R3</accession>
<feature type="compositionally biased region" description="Basic residues" evidence="1">
    <location>
        <begin position="1"/>
        <end position="12"/>
    </location>
</feature>
<name>A0A3L7K0R3_9BACI</name>
<proteinExistence type="predicted"/>
<evidence type="ECO:0000313" key="2">
    <source>
        <dbReference type="EMBL" id="RLQ95541.1"/>
    </source>
</evidence>
<dbReference type="GO" id="GO:0016757">
    <property type="term" value="F:glycosyltransferase activity"/>
    <property type="evidence" value="ECO:0007669"/>
    <property type="project" value="UniProtKB-KW"/>
</dbReference>
<dbReference type="OrthoDB" id="2365803at2"/>
<organism evidence="2 3">
    <name type="scientific">Falsibacillus albus</name>
    <dbReference type="NCBI Taxonomy" id="2478915"/>
    <lineage>
        <taxon>Bacteria</taxon>
        <taxon>Bacillati</taxon>
        <taxon>Bacillota</taxon>
        <taxon>Bacilli</taxon>
        <taxon>Bacillales</taxon>
        <taxon>Bacillaceae</taxon>
        <taxon>Falsibacillus</taxon>
    </lineage>
</organism>
<evidence type="ECO:0000313" key="3">
    <source>
        <dbReference type="Proteomes" id="UP000276770"/>
    </source>
</evidence>
<dbReference type="EMBL" id="RCVZ01000006">
    <property type="protein sequence ID" value="RLQ95541.1"/>
    <property type="molecule type" value="Genomic_DNA"/>
</dbReference>
<comment type="caution">
    <text evidence="2">The sequence shown here is derived from an EMBL/GenBank/DDBJ whole genome shotgun (WGS) entry which is preliminary data.</text>
</comment>
<gene>
    <name evidence="2" type="ORF">D9X91_10965</name>
</gene>
<feature type="region of interest" description="Disordered" evidence="1">
    <location>
        <begin position="1"/>
        <end position="21"/>
    </location>
</feature>
<keyword evidence="3" id="KW-1185">Reference proteome</keyword>
<sequence length="68" mass="8229">MAKSNARKKRDKLIREGKQNPEMHRGLYALADLRTRKTKTKTEKQFQMKHKGRLSQDFHEDHRLFLFC</sequence>
<dbReference type="RefSeq" id="WP_121680656.1">
    <property type="nucleotide sequence ID" value="NZ_RCVZ01000006.1"/>
</dbReference>
<protein>
    <submittedName>
        <fullName evidence="2">Uracil phosphoribosyltransferase</fullName>
    </submittedName>
</protein>
<keyword evidence="2" id="KW-0808">Transferase</keyword>
<keyword evidence="2" id="KW-0328">Glycosyltransferase</keyword>